<evidence type="ECO:0000256" key="1">
    <source>
        <dbReference type="ARBA" id="ARBA00001933"/>
    </source>
</evidence>
<evidence type="ECO:0000313" key="8">
    <source>
        <dbReference type="Proteomes" id="UP000092574"/>
    </source>
</evidence>
<dbReference type="AlphaFoldDB" id="A0A1C7IH66"/>
<gene>
    <name evidence="7" type="ORF">A4V09_19755</name>
</gene>
<evidence type="ECO:0000313" key="7">
    <source>
        <dbReference type="EMBL" id="ANU77779.1"/>
    </source>
</evidence>
<evidence type="ECO:0000256" key="6">
    <source>
        <dbReference type="RuleBase" id="RU362118"/>
    </source>
</evidence>
<evidence type="ECO:0000256" key="4">
    <source>
        <dbReference type="ARBA" id="ARBA00022898"/>
    </source>
</evidence>
<comment type="cofactor">
    <cofactor evidence="1 6">
        <name>pyridoxal 5'-phosphate</name>
        <dbReference type="ChEBI" id="CHEBI:597326"/>
    </cofactor>
</comment>
<dbReference type="InterPro" id="IPR015421">
    <property type="entry name" value="PyrdxlP-dep_Trfase_major"/>
</dbReference>
<dbReference type="NCBIfam" id="TIGR01326">
    <property type="entry name" value="OAH_OAS_sulfhy"/>
    <property type="match status" value="1"/>
</dbReference>
<dbReference type="InterPro" id="IPR015422">
    <property type="entry name" value="PyrdxlP-dep_Trfase_small"/>
</dbReference>
<dbReference type="InterPro" id="IPR006235">
    <property type="entry name" value="OAc-hSer/O-AcSer_sulfhydrylase"/>
</dbReference>
<evidence type="ECO:0000256" key="3">
    <source>
        <dbReference type="ARBA" id="ARBA00022679"/>
    </source>
</evidence>
<dbReference type="EMBL" id="CP015405">
    <property type="protein sequence ID" value="ANU77779.1"/>
    <property type="molecule type" value="Genomic_DNA"/>
</dbReference>
<protein>
    <submittedName>
        <fullName evidence="7">O-acetylhomoserine aminocarboxypropyltransferase</fullName>
    </submittedName>
</protein>
<dbReference type="KEGG" id="byl:A4V09_19755"/>
<reference evidence="7" key="1">
    <citation type="submission" date="2017-04" db="EMBL/GenBank/DDBJ databases">
        <title>Complete Genome Sequences of Twelve Strains of a Stable Defined Moderately Diverse Mouse Microbiota 2 (sDMDMm2).</title>
        <authorList>
            <person name="Uchimura Y."/>
            <person name="Wyss M."/>
            <person name="Brugiroux S."/>
            <person name="Limenitakis J.P."/>
            <person name="Stecher B."/>
            <person name="McCoy K.D."/>
            <person name="Macpherson A.J."/>
        </authorList>
    </citation>
    <scope>NUCLEOTIDE SEQUENCE</scope>
    <source>
        <strain evidence="7">YL58</strain>
    </source>
</reference>
<dbReference type="PANTHER" id="PTHR43797:SF3">
    <property type="entry name" value="O-ACETYLHOMOSERINE SULFHYDRYLASE"/>
    <property type="match status" value="1"/>
</dbReference>
<dbReference type="GO" id="GO:0006535">
    <property type="term" value="P:cysteine biosynthetic process from serine"/>
    <property type="evidence" value="ECO:0007669"/>
    <property type="project" value="TreeGrafter"/>
</dbReference>
<dbReference type="Proteomes" id="UP000092574">
    <property type="component" value="Chromosome"/>
</dbReference>
<dbReference type="GO" id="GO:0019346">
    <property type="term" value="P:transsulfuration"/>
    <property type="evidence" value="ECO:0007669"/>
    <property type="project" value="InterPro"/>
</dbReference>
<dbReference type="PIRSF" id="PIRSF001434">
    <property type="entry name" value="CGS"/>
    <property type="match status" value="1"/>
</dbReference>
<dbReference type="SUPFAM" id="SSF53383">
    <property type="entry name" value="PLP-dependent transferases"/>
    <property type="match status" value="1"/>
</dbReference>
<dbReference type="GO" id="GO:0071269">
    <property type="term" value="P:L-homocysteine biosynthetic process"/>
    <property type="evidence" value="ECO:0007669"/>
    <property type="project" value="TreeGrafter"/>
</dbReference>
<sequence>MDKEFRIETKCVQSGWKPKKGEPRILPIYQSTTFKYDTTEEMGRLFDLKDEGYFYTRCQNPTNDLVAAKIADLEGGVAGVLTSSGQAAIFYAVFNICEAGDHVICASAIYGGTLNLLGVTAKKMGIECTFVDADAPAEELEKAFQPNTKAVFAETIANPSLVVLDIEKFAGLSHAHGVPLIVDNTFATPVNCRPFEWGADIIIHSTTKYMDGHAMQVGGAIVDSGNFDWDAYGDKFHGLTRPDESYHGVVYTKQFGKAAYIMKINAQLMRDLGSIPSPTNCFMLNASLESLALRVERHCYNARKVAEFLNEHSLVSHVNYAGLPGDKYYELAKKYMPKGTCGVISFELKDGREAAVKFMDSLKLAAIVTHVADARTSVLHPASHTHRQLNDEQLVAAGVSPGMIRFSVGIENVEDIIEDLAQALEASTK</sequence>
<evidence type="ECO:0000256" key="5">
    <source>
        <dbReference type="PIRSR" id="PIRSR001434-2"/>
    </source>
</evidence>
<dbReference type="Pfam" id="PF01053">
    <property type="entry name" value="Cys_Met_Meta_PP"/>
    <property type="match status" value="1"/>
</dbReference>
<dbReference type="GO" id="GO:0005737">
    <property type="term" value="C:cytoplasm"/>
    <property type="evidence" value="ECO:0007669"/>
    <property type="project" value="TreeGrafter"/>
</dbReference>
<keyword evidence="4 5" id="KW-0663">Pyridoxal phosphate</keyword>
<organism evidence="7 8">
    <name type="scientific">Blautia pseudococcoides</name>
    <dbReference type="NCBI Taxonomy" id="1796616"/>
    <lineage>
        <taxon>Bacteria</taxon>
        <taxon>Bacillati</taxon>
        <taxon>Bacillota</taxon>
        <taxon>Clostridia</taxon>
        <taxon>Lachnospirales</taxon>
        <taxon>Lachnospiraceae</taxon>
        <taxon>Blautia</taxon>
    </lineage>
</organism>
<dbReference type="FunFam" id="3.40.640.10:FF:000035">
    <property type="entry name" value="O-succinylhomoserine sulfhydrylase"/>
    <property type="match status" value="1"/>
</dbReference>
<evidence type="ECO:0000256" key="2">
    <source>
        <dbReference type="ARBA" id="ARBA00009077"/>
    </source>
</evidence>
<feature type="modified residue" description="N6-(pyridoxal phosphate)lysine" evidence="5">
    <location>
        <position position="208"/>
    </location>
</feature>
<accession>A0A1C7IH66</accession>
<proteinExistence type="inferred from homology"/>
<dbReference type="RefSeq" id="WP_065543881.1">
    <property type="nucleotide sequence ID" value="NZ_CP015405.2"/>
</dbReference>
<dbReference type="OrthoDB" id="9780685at2"/>
<dbReference type="GO" id="GO:0004124">
    <property type="term" value="F:cysteine synthase activity"/>
    <property type="evidence" value="ECO:0007669"/>
    <property type="project" value="TreeGrafter"/>
</dbReference>
<name>A0A1C7IH66_9FIRM</name>
<dbReference type="GO" id="GO:0030170">
    <property type="term" value="F:pyridoxal phosphate binding"/>
    <property type="evidence" value="ECO:0007669"/>
    <property type="project" value="InterPro"/>
</dbReference>
<dbReference type="CDD" id="cd00614">
    <property type="entry name" value="CGS_like"/>
    <property type="match status" value="1"/>
</dbReference>
<dbReference type="PANTHER" id="PTHR43797">
    <property type="entry name" value="HOMOCYSTEINE/CYSTEINE SYNTHASE"/>
    <property type="match status" value="1"/>
</dbReference>
<dbReference type="InterPro" id="IPR000277">
    <property type="entry name" value="Cys/Met-Metab_PyrdxlP-dep_enz"/>
</dbReference>
<dbReference type="Gene3D" id="3.90.1150.10">
    <property type="entry name" value="Aspartate Aminotransferase, domain 1"/>
    <property type="match status" value="1"/>
</dbReference>
<keyword evidence="8" id="KW-1185">Reference proteome</keyword>
<keyword evidence="3" id="KW-0808">Transferase</keyword>
<dbReference type="GO" id="GO:0003961">
    <property type="term" value="F:O-acetylhomoserine aminocarboxypropyltransferase activity"/>
    <property type="evidence" value="ECO:0007669"/>
    <property type="project" value="TreeGrafter"/>
</dbReference>
<dbReference type="InterPro" id="IPR015424">
    <property type="entry name" value="PyrdxlP-dep_Trfase"/>
</dbReference>
<dbReference type="STRING" id="1796616.A4V09_19755"/>
<comment type="similarity">
    <text evidence="2 6">Belongs to the trans-sulfuration enzymes family.</text>
</comment>
<dbReference type="Gene3D" id="3.40.640.10">
    <property type="entry name" value="Type I PLP-dependent aspartate aminotransferase-like (Major domain)"/>
    <property type="match status" value="1"/>
</dbReference>